<name>A0A939NDI0_STAXY</name>
<evidence type="ECO:0000313" key="1">
    <source>
        <dbReference type="EMBL" id="MBO1919771.1"/>
    </source>
</evidence>
<comment type="caution">
    <text evidence="1">The sequence shown here is derived from an EMBL/GenBank/DDBJ whole genome shotgun (WGS) entry which is preliminary data.</text>
</comment>
<sequence length="57" mass="6882">MNVELKDYVFKEISYNANKKFNVKSSEIEFIPDINFKYYVDNNKNAFALRIELKKEK</sequence>
<accession>A0A939NDI0</accession>
<protein>
    <submittedName>
        <fullName evidence="1">Uncharacterized protein</fullName>
    </submittedName>
</protein>
<dbReference type="EMBL" id="JAGETT010000009">
    <property type="protein sequence ID" value="MBO1919771.1"/>
    <property type="molecule type" value="Genomic_DNA"/>
</dbReference>
<reference evidence="1" key="1">
    <citation type="submission" date="2021-03" db="EMBL/GenBank/DDBJ databases">
        <title>Molecular epidemiology and mechanisms of colistin and carbapenem resistance in Enterobacteriaceae from clinical isolates, the environment and porcine samples in Pretoria, South Africa.</title>
        <authorList>
            <person name="Bogoshi D."/>
            <person name="Mbelle N.M."/>
            <person name="Naidoo V."/>
            <person name="Osei Sekyere J."/>
        </authorList>
    </citation>
    <scope>NUCLEOTIDE SEQUENCE</scope>
    <source>
        <strain evidence="1">ESB009</strain>
    </source>
</reference>
<gene>
    <name evidence="1" type="ORF">J4710_02275</name>
</gene>
<organism evidence="1">
    <name type="scientific">Staphylococcus xylosus</name>
    <dbReference type="NCBI Taxonomy" id="1288"/>
    <lineage>
        <taxon>Bacteria</taxon>
        <taxon>Bacillati</taxon>
        <taxon>Bacillota</taxon>
        <taxon>Bacilli</taxon>
        <taxon>Bacillales</taxon>
        <taxon>Staphylococcaceae</taxon>
        <taxon>Staphylococcus</taxon>
    </lineage>
</organism>
<proteinExistence type="predicted"/>
<dbReference type="AlphaFoldDB" id="A0A939NDI0"/>